<dbReference type="EMBL" id="JAAIUW010000004">
    <property type="protein sequence ID" value="KAF7834772.1"/>
    <property type="molecule type" value="Genomic_DNA"/>
</dbReference>
<name>A0A834WYC1_9FABA</name>
<evidence type="ECO:0000313" key="2">
    <source>
        <dbReference type="Proteomes" id="UP000634136"/>
    </source>
</evidence>
<accession>A0A834WYC1</accession>
<proteinExistence type="predicted"/>
<reference evidence="1" key="1">
    <citation type="submission" date="2020-09" db="EMBL/GenBank/DDBJ databases">
        <title>Genome-Enabled Discovery of Anthraquinone Biosynthesis in Senna tora.</title>
        <authorList>
            <person name="Kang S.-H."/>
            <person name="Pandey R.P."/>
            <person name="Lee C.-M."/>
            <person name="Sim J.-S."/>
            <person name="Jeong J.-T."/>
            <person name="Choi B.-S."/>
            <person name="Jung M."/>
            <person name="Ginzburg D."/>
            <person name="Zhao K."/>
            <person name="Won S.Y."/>
            <person name="Oh T.-J."/>
            <person name="Yu Y."/>
            <person name="Kim N.-H."/>
            <person name="Lee O.R."/>
            <person name="Lee T.-H."/>
            <person name="Bashyal P."/>
            <person name="Kim T.-S."/>
            <person name="Lee W.-H."/>
            <person name="Kawkins C."/>
            <person name="Kim C.-K."/>
            <person name="Kim J.S."/>
            <person name="Ahn B.O."/>
            <person name="Rhee S.Y."/>
            <person name="Sohng J.K."/>
        </authorList>
    </citation>
    <scope>NUCLEOTIDE SEQUENCE</scope>
    <source>
        <tissue evidence="1">Leaf</tissue>
    </source>
</reference>
<evidence type="ECO:0000313" key="1">
    <source>
        <dbReference type="EMBL" id="KAF7834772.1"/>
    </source>
</evidence>
<dbReference type="AlphaFoldDB" id="A0A834WYC1"/>
<comment type="caution">
    <text evidence="1">The sequence shown here is derived from an EMBL/GenBank/DDBJ whole genome shotgun (WGS) entry which is preliminary data.</text>
</comment>
<sequence length="63" mass="6982">MGHHHIATQSTSHRHHPTSACLVTHHCSTAHVTLCTNKLHCARLENTVCLPITLYRLATPALH</sequence>
<gene>
    <name evidence="1" type="ORF">G2W53_009631</name>
</gene>
<dbReference type="Proteomes" id="UP000634136">
    <property type="component" value="Unassembled WGS sequence"/>
</dbReference>
<organism evidence="1 2">
    <name type="scientific">Senna tora</name>
    <dbReference type="NCBI Taxonomy" id="362788"/>
    <lineage>
        <taxon>Eukaryota</taxon>
        <taxon>Viridiplantae</taxon>
        <taxon>Streptophyta</taxon>
        <taxon>Embryophyta</taxon>
        <taxon>Tracheophyta</taxon>
        <taxon>Spermatophyta</taxon>
        <taxon>Magnoliopsida</taxon>
        <taxon>eudicotyledons</taxon>
        <taxon>Gunneridae</taxon>
        <taxon>Pentapetalae</taxon>
        <taxon>rosids</taxon>
        <taxon>fabids</taxon>
        <taxon>Fabales</taxon>
        <taxon>Fabaceae</taxon>
        <taxon>Caesalpinioideae</taxon>
        <taxon>Cassia clade</taxon>
        <taxon>Senna</taxon>
    </lineage>
</organism>
<keyword evidence="2" id="KW-1185">Reference proteome</keyword>
<protein>
    <submittedName>
        <fullName evidence="1">Uncharacterized protein</fullName>
    </submittedName>
</protein>